<gene>
    <name evidence="1" type="ORF">DSO57_1036255</name>
</gene>
<keyword evidence="2" id="KW-1185">Reference proteome</keyword>
<evidence type="ECO:0000313" key="1">
    <source>
        <dbReference type="EMBL" id="KAJ9079348.1"/>
    </source>
</evidence>
<reference evidence="1" key="1">
    <citation type="submission" date="2022-04" db="EMBL/GenBank/DDBJ databases">
        <title>Genome of the entomopathogenic fungus Entomophthora muscae.</title>
        <authorList>
            <person name="Elya C."/>
            <person name="Lovett B.R."/>
            <person name="Lee E."/>
            <person name="Macias A.M."/>
            <person name="Hajek A.E."/>
            <person name="De Bivort B.L."/>
            <person name="Kasson M.T."/>
            <person name="De Fine Licht H.H."/>
            <person name="Stajich J.E."/>
        </authorList>
    </citation>
    <scope>NUCLEOTIDE SEQUENCE</scope>
    <source>
        <strain evidence="1">Berkeley</strain>
    </source>
</reference>
<dbReference type="EMBL" id="QTSX02001763">
    <property type="protein sequence ID" value="KAJ9079348.1"/>
    <property type="molecule type" value="Genomic_DNA"/>
</dbReference>
<protein>
    <submittedName>
        <fullName evidence="1">Uncharacterized protein</fullName>
    </submittedName>
</protein>
<proteinExistence type="predicted"/>
<sequence length="175" mass="19209">MRDLNLIQNKLKQVFIPSGESASLNDWDLWGPLLLCLVLAITLSLKSSSQAETVFTAVFVIVWCGAAIVTVNSKLLGGKLSFLQSVCILGYCLFPLVAASLLSVIFSFFWARITFSLLGFGWAVYASIGFLSDSSLPNRKALAVYPIFLFYFFISWVILISHSNNTPSIAPKPTS</sequence>
<dbReference type="Proteomes" id="UP001165960">
    <property type="component" value="Unassembled WGS sequence"/>
</dbReference>
<evidence type="ECO:0000313" key="2">
    <source>
        <dbReference type="Proteomes" id="UP001165960"/>
    </source>
</evidence>
<name>A0ACC2TXD8_9FUNG</name>
<comment type="caution">
    <text evidence="1">The sequence shown here is derived from an EMBL/GenBank/DDBJ whole genome shotgun (WGS) entry which is preliminary data.</text>
</comment>
<organism evidence="1 2">
    <name type="scientific">Entomophthora muscae</name>
    <dbReference type="NCBI Taxonomy" id="34485"/>
    <lineage>
        <taxon>Eukaryota</taxon>
        <taxon>Fungi</taxon>
        <taxon>Fungi incertae sedis</taxon>
        <taxon>Zoopagomycota</taxon>
        <taxon>Entomophthoromycotina</taxon>
        <taxon>Entomophthoromycetes</taxon>
        <taxon>Entomophthorales</taxon>
        <taxon>Entomophthoraceae</taxon>
        <taxon>Entomophthora</taxon>
    </lineage>
</organism>
<accession>A0ACC2TXD8</accession>